<dbReference type="CDD" id="cd00009">
    <property type="entry name" value="AAA"/>
    <property type="match status" value="1"/>
</dbReference>
<keyword evidence="1 9" id="KW-0963">Cytoplasm</keyword>
<dbReference type="InterPro" id="IPR003593">
    <property type="entry name" value="AAA+_ATPase"/>
</dbReference>
<feature type="binding site" evidence="9">
    <location>
        <position position="325"/>
    </location>
    <ligand>
        <name>DNA</name>
        <dbReference type="ChEBI" id="CHEBI:16991"/>
    </ligand>
</feature>
<keyword evidence="3 9" id="KW-0227">DNA damage</keyword>
<comment type="function">
    <text evidence="9">The RuvA-RuvB-RuvC complex processes Holliday junction (HJ) DNA during genetic recombination and DNA repair, while the RuvA-RuvB complex plays an important role in the rescue of blocked DNA replication forks via replication fork reversal (RFR). RuvA specifically binds to HJ cruciform DNA, conferring on it an open structure. The RuvB hexamer acts as an ATP-dependent pump, pulling dsDNA into and through the RuvAB complex. RuvB forms 2 homohexamers on either side of HJ DNA bound by 1 or 2 RuvA tetramers; 4 subunits per hexamer contact DNA at a time. Coordinated motions by a converter formed by DNA-disengaged RuvB subunits stimulates ATP hydrolysis and nucleotide exchange. Immobilization of the converter enables RuvB to convert the ATP-contained energy into a lever motion, pulling 2 nucleotides of DNA out of the RuvA tetramer per ATP hydrolyzed, thus driving DNA branch migration. The RuvB motors rotate together with the DNA substrate, which together with the progressing nucleotide cycle form the mechanistic basis for DNA recombination by continuous HJ branch migration. Branch migration allows RuvC to scan DNA until it finds its consensus sequence, where it cleaves and resolves cruciform DNA.</text>
</comment>
<dbReference type="PANTHER" id="PTHR42848:SF1">
    <property type="entry name" value="HOLLIDAY JUNCTION BRANCH MIGRATION COMPLEX SUBUNIT RUVB"/>
    <property type="match status" value="1"/>
</dbReference>
<dbReference type="GO" id="GO:0005524">
    <property type="term" value="F:ATP binding"/>
    <property type="evidence" value="ECO:0007669"/>
    <property type="project" value="UniProtKB-UniRule"/>
</dbReference>
<dbReference type="GO" id="GO:0009378">
    <property type="term" value="F:four-way junction helicase activity"/>
    <property type="evidence" value="ECO:0007669"/>
    <property type="project" value="InterPro"/>
</dbReference>
<keyword evidence="12" id="KW-1185">Reference proteome</keyword>
<dbReference type="Proteomes" id="UP000267019">
    <property type="component" value="Unassembled WGS sequence"/>
</dbReference>
<protein>
    <recommendedName>
        <fullName evidence="9">Holliday junction branch migration complex subunit RuvB</fullName>
        <ecNumber evidence="9">3.6.4.-</ecNumber>
    </recommendedName>
</protein>
<feature type="binding site" evidence="9">
    <location>
        <position position="77"/>
    </location>
    <ligand>
        <name>ATP</name>
        <dbReference type="ChEBI" id="CHEBI:30616"/>
    </ligand>
</feature>
<dbReference type="EMBL" id="RBIJ01000001">
    <property type="protein sequence ID" value="RKQ89062.1"/>
    <property type="molecule type" value="Genomic_DNA"/>
</dbReference>
<feature type="binding site" evidence="9">
    <location>
        <position position="196"/>
    </location>
    <ligand>
        <name>ATP</name>
        <dbReference type="ChEBI" id="CHEBI:30616"/>
    </ligand>
</feature>
<comment type="caution">
    <text evidence="9">Lacks conserved residue(s) required for the propagation of feature annotation.</text>
</comment>
<organism evidence="11 12">
    <name type="scientific">Brockia lithotrophica</name>
    <dbReference type="NCBI Taxonomy" id="933949"/>
    <lineage>
        <taxon>Bacteria</taxon>
        <taxon>Bacillati</taxon>
        <taxon>Bacillota</taxon>
        <taxon>Bacilli</taxon>
        <taxon>Bacillales</taxon>
        <taxon>Bacillales Family X. Incertae Sedis</taxon>
        <taxon>Brockia</taxon>
    </lineage>
</organism>
<feature type="binding site" evidence="9">
    <location>
        <position position="82"/>
    </location>
    <ligand>
        <name>ATP</name>
        <dbReference type="ChEBI" id="CHEBI:30616"/>
    </ligand>
</feature>
<dbReference type="Pfam" id="PF05491">
    <property type="entry name" value="WHD_RuvB"/>
    <property type="match status" value="1"/>
</dbReference>
<feature type="binding site" evidence="9">
    <location>
        <position position="233"/>
    </location>
    <ligand>
        <name>ATP</name>
        <dbReference type="ChEBI" id="CHEBI:30616"/>
    </ligand>
</feature>
<dbReference type="InterPro" id="IPR008824">
    <property type="entry name" value="RuvB-like_N"/>
</dbReference>
<keyword evidence="2 9" id="KW-0547">Nucleotide-binding</keyword>
<comment type="caution">
    <text evidence="11">The sequence shown here is derived from an EMBL/GenBank/DDBJ whole genome shotgun (WGS) entry which is preliminary data.</text>
</comment>
<evidence type="ECO:0000256" key="4">
    <source>
        <dbReference type="ARBA" id="ARBA00022801"/>
    </source>
</evidence>
<feature type="domain" description="AAA+ ATPase" evidence="10">
    <location>
        <begin position="66"/>
        <end position="197"/>
    </location>
</feature>
<dbReference type="Gene3D" id="1.10.8.60">
    <property type="match status" value="1"/>
</dbReference>
<feature type="binding site" evidence="9">
    <location>
        <position position="35"/>
    </location>
    <ligand>
        <name>ATP</name>
        <dbReference type="ChEBI" id="CHEBI:30616"/>
    </ligand>
</feature>
<evidence type="ECO:0000256" key="7">
    <source>
        <dbReference type="ARBA" id="ARBA00023172"/>
    </source>
</evidence>
<evidence type="ECO:0000313" key="12">
    <source>
        <dbReference type="Proteomes" id="UP000267019"/>
    </source>
</evidence>
<comment type="catalytic activity">
    <reaction evidence="9">
        <text>ATP + H2O = ADP + phosphate + H(+)</text>
        <dbReference type="Rhea" id="RHEA:13065"/>
        <dbReference type="ChEBI" id="CHEBI:15377"/>
        <dbReference type="ChEBI" id="CHEBI:15378"/>
        <dbReference type="ChEBI" id="CHEBI:30616"/>
        <dbReference type="ChEBI" id="CHEBI:43474"/>
        <dbReference type="ChEBI" id="CHEBI:456216"/>
    </reaction>
</comment>
<comment type="subunit">
    <text evidence="9">Homohexamer. Forms an RuvA(8)-RuvB(12)-Holliday junction (HJ) complex. HJ DNA is sandwiched between 2 RuvA tetramers; dsDNA enters through RuvA and exits via RuvB. An RuvB hexamer assembles on each DNA strand where it exits the tetramer. Each RuvB hexamer is contacted by two RuvA subunits (via domain III) on 2 adjacent RuvB subunits; this complex drives branch migration. In the full resolvosome a probable DNA-RuvA(4)-RuvB(12)-RuvC(2) complex forms which resolves the HJ.</text>
</comment>
<evidence type="ECO:0000256" key="9">
    <source>
        <dbReference type="HAMAP-Rule" id="MF_00016"/>
    </source>
</evidence>
<comment type="domain">
    <text evidence="9">Has 3 domains, the large (RuvB-L) and small ATPase (RuvB-S) domains and the C-terminal head (RuvB-H) domain. The head domain binds DNA, while the ATPase domains jointly bind ATP, ADP or are empty depending on the state of the subunit in the translocation cycle. During a single DNA translocation step the structure of each domain remains the same, but their relative positions change.</text>
</comment>
<dbReference type="GO" id="GO:0016787">
    <property type="term" value="F:hydrolase activity"/>
    <property type="evidence" value="ECO:0007669"/>
    <property type="project" value="UniProtKB-KW"/>
</dbReference>
<evidence type="ECO:0000256" key="8">
    <source>
        <dbReference type="ARBA" id="ARBA00023204"/>
    </source>
</evidence>
<dbReference type="Pfam" id="PF05496">
    <property type="entry name" value="RuvB_N"/>
    <property type="match status" value="1"/>
</dbReference>
<evidence type="ECO:0000259" key="10">
    <source>
        <dbReference type="SMART" id="SM00382"/>
    </source>
</evidence>
<dbReference type="PANTHER" id="PTHR42848">
    <property type="match status" value="1"/>
</dbReference>
<dbReference type="InterPro" id="IPR041445">
    <property type="entry name" value="AAA_lid_4"/>
</dbReference>
<dbReference type="GO" id="GO:0006310">
    <property type="term" value="P:DNA recombination"/>
    <property type="evidence" value="ECO:0007669"/>
    <property type="project" value="UniProtKB-UniRule"/>
</dbReference>
<evidence type="ECO:0000313" key="11">
    <source>
        <dbReference type="EMBL" id="RKQ89062.1"/>
    </source>
</evidence>
<proteinExistence type="inferred from homology"/>
<feature type="binding site" evidence="9">
    <location>
        <position position="81"/>
    </location>
    <ligand>
        <name>ATP</name>
        <dbReference type="ChEBI" id="CHEBI:30616"/>
    </ligand>
</feature>
<dbReference type="GO" id="GO:0048476">
    <property type="term" value="C:Holliday junction resolvase complex"/>
    <property type="evidence" value="ECO:0007669"/>
    <property type="project" value="UniProtKB-UniRule"/>
</dbReference>
<sequence>MDGGWREMDGAAFAWEEEATFSAASVGRDDSTGALRPAALDEYVGQREVIGNLRVFLAAARRRGEPLDHVLLYGPPGLGKTTLAHIIAREMGAELVATSGPVLERAGDLAAILSGLQEGDVLFIDEIHRIPRPVEEILYGAMEQFTLDIVLGKGPGARTFRLDLPRFTLVGATTRLGLLGAPLRDRFGVVFRLEYYEEDELARIVLRAASRLGVEVDGEAAAEIARRSRGTPRIALRLLRRVRDFAEVEGDGRISLAVARRALDRLRVDPAGLDPLDRRFLLTLIDVFGGGPAGLDALAAALGEDKGTLEEVYEPYLLGRGFLARTPRGRVALPRAYAHLGRPFPGEGEGGRG</sequence>
<dbReference type="GO" id="GO:0006281">
    <property type="term" value="P:DNA repair"/>
    <property type="evidence" value="ECO:0007669"/>
    <property type="project" value="UniProtKB-UniRule"/>
</dbReference>
<dbReference type="InterPro" id="IPR036388">
    <property type="entry name" value="WH-like_DNA-bd_sf"/>
</dbReference>
<dbReference type="SUPFAM" id="SSF52540">
    <property type="entry name" value="P-loop containing nucleoside triphosphate hydrolases"/>
    <property type="match status" value="1"/>
</dbReference>
<evidence type="ECO:0000256" key="2">
    <source>
        <dbReference type="ARBA" id="ARBA00022741"/>
    </source>
</evidence>
<feature type="region of interest" description="Small ATPAse domain (RuvB-S)" evidence="9">
    <location>
        <begin position="197"/>
        <end position="267"/>
    </location>
</feature>
<keyword evidence="11" id="KW-0347">Helicase</keyword>
<dbReference type="SMART" id="SM00382">
    <property type="entry name" value="AAA"/>
    <property type="match status" value="1"/>
</dbReference>
<reference evidence="11 12" key="1">
    <citation type="submission" date="2018-10" db="EMBL/GenBank/DDBJ databases">
        <title>Genomic Encyclopedia of Type Strains, Phase IV (KMG-IV): sequencing the most valuable type-strain genomes for metagenomic binning, comparative biology and taxonomic classification.</title>
        <authorList>
            <person name="Goeker M."/>
        </authorList>
    </citation>
    <scope>NUCLEOTIDE SEQUENCE [LARGE SCALE GENOMIC DNA]</scope>
    <source>
        <strain evidence="11 12">DSM 22653</strain>
    </source>
</reference>
<accession>A0A660L8A9</accession>
<dbReference type="EC" id="3.6.4.-" evidence="9"/>
<keyword evidence="5 9" id="KW-0067">ATP-binding</keyword>
<dbReference type="Gene3D" id="3.40.50.300">
    <property type="entry name" value="P-loop containing nucleotide triphosphate hydrolases"/>
    <property type="match status" value="1"/>
</dbReference>
<dbReference type="InterPro" id="IPR027417">
    <property type="entry name" value="P-loop_NTPase"/>
</dbReference>
<dbReference type="GO" id="GO:0005737">
    <property type="term" value="C:cytoplasm"/>
    <property type="evidence" value="ECO:0007669"/>
    <property type="project" value="UniProtKB-SubCell"/>
</dbReference>
<dbReference type="InterPro" id="IPR008823">
    <property type="entry name" value="RuvB_wg_C"/>
</dbReference>
<feature type="binding site" evidence="9">
    <location>
        <position position="36"/>
    </location>
    <ligand>
        <name>ATP</name>
        <dbReference type="ChEBI" id="CHEBI:30616"/>
    </ligand>
</feature>
<evidence type="ECO:0000256" key="1">
    <source>
        <dbReference type="ARBA" id="ARBA00022490"/>
    </source>
</evidence>
<feature type="binding site" evidence="9">
    <location>
        <position position="186"/>
    </location>
    <ligand>
        <name>ATP</name>
        <dbReference type="ChEBI" id="CHEBI:30616"/>
    </ligand>
</feature>
<comment type="subcellular location">
    <subcellularLocation>
        <location evidence="9">Cytoplasm</location>
    </subcellularLocation>
</comment>
<feature type="region of interest" description="Head domain (RuvB-H)" evidence="9">
    <location>
        <begin position="270"/>
        <end position="353"/>
    </location>
</feature>
<feature type="binding site" evidence="9">
    <location>
        <position position="81"/>
    </location>
    <ligand>
        <name>Mg(2+)</name>
        <dbReference type="ChEBI" id="CHEBI:18420"/>
    </ligand>
</feature>
<dbReference type="GO" id="GO:0000400">
    <property type="term" value="F:four-way junction DNA binding"/>
    <property type="evidence" value="ECO:0007669"/>
    <property type="project" value="UniProtKB-UniRule"/>
</dbReference>
<dbReference type="InterPro" id="IPR004605">
    <property type="entry name" value="DNA_helicase_Holl-junc_RuvB"/>
</dbReference>
<dbReference type="Pfam" id="PF17864">
    <property type="entry name" value="AAA_lid_4"/>
    <property type="match status" value="1"/>
</dbReference>
<dbReference type="SUPFAM" id="SSF46785">
    <property type="entry name" value="Winged helix' DNA-binding domain"/>
    <property type="match status" value="1"/>
</dbReference>
<dbReference type="AlphaFoldDB" id="A0A660L8A9"/>
<keyword evidence="7 9" id="KW-0233">DNA recombination</keyword>
<feature type="binding site" evidence="9">
    <location>
        <position position="330"/>
    </location>
    <ligand>
        <name>DNA</name>
        <dbReference type="ChEBI" id="CHEBI:16991"/>
    </ligand>
</feature>
<comment type="similarity">
    <text evidence="9">Belongs to the RuvB family.</text>
</comment>
<dbReference type="NCBIfam" id="TIGR00635">
    <property type="entry name" value="ruvB"/>
    <property type="match status" value="1"/>
</dbReference>
<keyword evidence="8 9" id="KW-0234">DNA repair</keyword>
<keyword evidence="4 9" id="KW-0378">Hydrolase</keyword>
<evidence type="ECO:0000256" key="6">
    <source>
        <dbReference type="ARBA" id="ARBA00023125"/>
    </source>
</evidence>
<dbReference type="InterPro" id="IPR036390">
    <property type="entry name" value="WH_DNA-bd_sf"/>
</dbReference>
<dbReference type="Gene3D" id="1.10.10.10">
    <property type="entry name" value="Winged helix-like DNA-binding domain superfamily/Winged helix DNA-binding domain"/>
    <property type="match status" value="1"/>
</dbReference>
<name>A0A660L8A9_9BACL</name>
<dbReference type="NCBIfam" id="NF000868">
    <property type="entry name" value="PRK00080.1"/>
    <property type="match status" value="1"/>
</dbReference>
<evidence type="ECO:0000256" key="3">
    <source>
        <dbReference type="ARBA" id="ARBA00022763"/>
    </source>
</evidence>
<evidence type="ECO:0000256" key="5">
    <source>
        <dbReference type="ARBA" id="ARBA00022840"/>
    </source>
</evidence>
<feature type="binding site" evidence="9">
    <location>
        <position position="80"/>
    </location>
    <ligand>
        <name>ATP</name>
        <dbReference type="ChEBI" id="CHEBI:30616"/>
    </ligand>
</feature>
<keyword evidence="6 9" id="KW-0238">DNA-binding</keyword>
<dbReference type="HAMAP" id="MF_00016">
    <property type="entry name" value="DNA_HJ_migration_RuvB"/>
    <property type="match status" value="1"/>
</dbReference>
<gene>
    <name evidence="9" type="primary">ruvB</name>
    <name evidence="11" type="ORF">C7438_0718</name>
</gene>